<dbReference type="PANTHER" id="PTHR46652:SF7">
    <property type="entry name" value="LEUCINE-RICH REPEAT AND IQ DOMAIN-CONTAINING PROTEIN 1"/>
    <property type="match status" value="1"/>
</dbReference>
<protein>
    <submittedName>
        <fullName evidence="6">Leucine rich repeats and IQ motif containing 1</fullName>
    </submittedName>
</protein>
<feature type="coiled-coil region" evidence="3">
    <location>
        <begin position="317"/>
        <end position="384"/>
    </location>
</feature>
<reference evidence="6" key="3">
    <citation type="submission" date="2025-09" db="UniProtKB">
        <authorList>
            <consortium name="Ensembl"/>
        </authorList>
    </citation>
    <scope>IDENTIFICATION</scope>
</reference>
<dbReference type="GeneTree" id="ENSGT00940000162858"/>
<feature type="transmembrane region" description="Helical" evidence="5">
    <location>
        <begin position="887"/>
        <end position="908"/>
    </location>
</feature>
<feature type="compositionally biased region" description="Polar residues" evidence="4">
    <location>
        <begin position="1223"/>
        <end position="1236"/>
    </location>
</feature>
<feature type="transmembrane region" description="Helical" evidence="5">
    <location>
        <begin position="920"/>
        <end position="939"/>
    </location>
</feature>
<feature type="compositionally biased region" description="Basic and acidic residues" evidence="4">
    <location>
        <begin position="141"/>
        <end position="154"/>
    </location>
</feature>
<name>A0A8C4MUC4_EQUAS</name>
<accession>A0A8C4MUC4</accession>
<dbReference type="InterPro" id="IPR050836">
    <property type="entry name" value="SDS22/Internalin_LRR"/>
</dbReference>
<keyword evidence="1" id="KW-0433">Leucine-rich repeat</keyword>
<feature type="compositionally biased region" description="Basic and acidic residues" evidence="4">
    <location>
        <begin position="9"/>
        <end position="21"/>
    </location>
</feature>
<evidence type="ECO:0000256" key="2">
    <source>
        <dbReference type="ARBA" id="ARBA00022737"/>
    </source>
</evidence>
<keyword evidence="3" id="KW-0175">Coiled coil</keyword>
<dbReference type="PANTHER" id="PTHR46652">
    <property type="entry name" value="LEUCINE-RICH REPEAT AND IQ DOMAIN-CONTAINING PROTEIN 1-RELATED"/>
    <property type="match status" value="1"/>
</dbReference>
<dbReference type="GO" id="GO:0006915">
    <property type="term" value="P:apoptotic process"/>
    <property type="evidence" value="ECO:0007669"/>
    <property type="project" value="Ensembl"/>
</dbReference>
<proteinExistence type="predicted"/>
<sequence length="1687" mass="196183">MEDNDDDDAKLQEEIQAELDKISISSLEKDDVDSDSKSETQSDDSDTDVDELPESVLHCIDVIKNKSKTVEELILQDLEDPDVLSYSYGTVSNNHVHLKIELSTEDKANPEQLMKMLSEIEKEEFLRNKTHRGSPDSVPEPDPHDSPVNEHVLPDDTDIEFGYCEVEERCKQSFEAWQDKQKELEDQEKETLKAQREREEKQFQEEEEKRHCWMKQFEVEKKKLENIQKQEQDKMNDELHREEKMWKEKFKQHEEFIRNLHLQMEEERIRFRDLQEKQKMHLLKLQHNAAIKIQAKYKAFVAYQKYGPIIKERIEIKKRKAQEWKEKEAKIRQMEEEKRKRLEEEQRIEEEIKKQKQEERKRREKEYEDKKNLVRGEKEQLLNKEKLRLREEARKQQIVSRALKKGECNAKHLTVEETTENKDDIAKKRGNEKSEKLEGDPLWLVEELSNRENADRQLVFKQSIQVQLKESISNQAILAEFKMEEKNENLGKQQCSQKLVKQERKLENIDKKNELENPDLKENVTEQFQLQELKSQTQKEELMKPAINENVRQETQIIILGHNQEIIGEKNNEAQTVTKDNQHNKIQKVEKEEREQNGTLYKENNISVIDLKSKETQENSKDNALNTDVIFNVSDATIKVEGKINKQNYILGRQSPCEDLGGCNAKNSLIFKEVNSVKSQMKEIPEEGHENRAECEIILTCSVPEPAILSSIEEKRLAWMKSFKPWFEIFKESQQKKIVKRKRLVKCPANTMPPLNTLEILRCGPWNTLQQVTTVTFQDLPGCSLSTLAECANLQFLSLQRCGLTSLHNLSNCKKLKYIDAQENHIETISCENLADLCVVRLSKNQLTSFHGLDGCTNIQSLELSHNKITRIDLGFIFLFQLKYFSLMWPIGFINSIYMLGLSTIVPFRMVLSFWREALLIIRGFFHHWPGLCCSWILITSLRKKFNRLWVLLFLCGLESLKNLQRLIVDHNQLISTRGLCDTPTIIYLDCSYNHLTEVEGIENCGLLQILKLQGNYLSELPSLENHVLLRELHLNDNSISTVEAFSSYWLPLLQNLTLSQNSLTKIIPLFHFISLEKLDVSNNCLSDLTSTIKWFDACYSLRELSLTGNPLLQEINWRHSLLKMLPALRILNGEMLNSYLESPTEEHCQLEFGHFLVLCQSQIRELNLLTENYITGKGNILTLDAAENLCHYFKKLMTLSNEYRYAHEHGDVSITKKDESEAQQNHLAPTNSDGILQSRVLHSYANEQKPDSPDISEKQVDSGPSRFPSTNLSLCEDTEKRNQEKVEGQKREDSKAGSIPTKRIPSMEGVMTRSLLRNNKNIENHEKMHTWRGYVVRKQIHLSARLNTAAPGPLTIQANSCIENQPISRKVKRENTVNIQEQREKAAILIQAVCKGFLLRKKLTTALEAIKNEESEEEYEEIDLEDFTFNEAALEKEWLALDSARFPSQTLLLPNQLHWPKLSGTLKCDETSLNLPSHPAQAWLCNEKENLFSSEYTQFTSRSENRTLSWTSESKTDRKSLLKSEKEEKISEEWYVIYPTMRLALFKNSEKKVSDTKLSKKSQPRRDGYFEGMEEEFICKDTTANEKLERSKEYTYQWLHTQVGVHETTSSRNMKCNHFLPELDPDVLNGGRVQLVARLVSREDTDLDLLSMTSGSALSVKREKKNQAHRHSAGSSSKLWFPSELI</sequence>
<evidence type="ECO:0000256" key="1">
    <source>
        <dbReference type="ARBA" id="ARBA00022614"/>
    </source>
</evidence>
<feature type="compositionally biased region" description="Basic and acidic residues" evidence="4">
    <location>
        <begin position="1249"/>
        <end position="1261"/>
    </location>
</feature>
<reference evidence="6" key="2">
    <citation type="submission" date="2025-08" db="UniProtKB">
        <authorList>
            <consortium name="Ensembl"/>
        </authorList>
    </citation>
    <scope>IDENTIFICATION</scope>
</reference>
<organism evidence="6 7">
    <name type="scientific">Equus asinus</name>
    <name type="common">Donkey</name>
    <name type="synonym">Equus africanus asinus</name>
    <dbReference type="NCBI Taxonomy" id="9793"/>
    <lineage>
        <taxon>Eukaryota</taxon>
        <taxon>Metazoa</taxon>
        <taxon>Chordata</taxon>
        <taxon>Craniata</taxon>
        <taxon>Vertebrata</taxon>
        <taxon>Euteleostomi</taxon>
        <taxon>Mammalia</taxon>
        <taxon>Eutheria</taxon>
        <taxon>Laurasiatheria</taxon>
        <taxon>Perissodactyla</taxon>
        <taxon>Equidae</taxon>
        <taxon>Equus</taxon>
    </lineage>
</organism>
<dbReference type="Pfam" id="PF00612">
    <property type="entry name" value="IQ"/>
    <property type="match status" value="2"/>
</dbReference>
<keyword evidence="5" id="KW-0472">Membrane</keyword>
<feature type="region of interest" description="Disordered" evidence="4">
    <location>
        <begin position="1217"/>
        <end position="1303"/>
    </location>
</feature>
<dbReference type="SMART" id="SM00015">
    <property type="entry name" value="IQ"/>
    <property type="match status" value="2"/>
</dbReference>
<dbReference type="PROSITE" id="PS50096">
    <property type="entry name" value="IQ"/>
    <property type="match status" value="2"/>
</dbReference>
<evidence type="ECO:0000313" key="6">
    <source>
        <dbReference type="Ensembl" id="ENSEASP00005031150.2"/>
    </source>
</evidence>
<evidence type="ECO:0000313" key="7">
    <source>
        <dbReference type="Proteomes" id="UP000694387"/>
    </source>
</evidence>
<reference evidence="6 7" key="1">
    <citation type="journal article" date="2020" name="Nat. Commun.">
        <title>Donkey genomes provide new insights into domestication and selection for coat color.</title>
        <authorList>
            <person name="Wang"/>
            <person name="C."/>
            <person name="Li"/>
            <person name="H."/>
            <person name="Guo"/>
            <person name="Y."/>
            <person name="Huang"/>
            <person name="J."/>
            <person name="Sun"/>
            <person name="Y."/>
            <person name="Min"/>
            <person name="J."/>
            <person name="Wang"/>
            <person name="J."/>
            <person name="Fang"/>
            <person name="X."/>
            <person name="Zhao"/>
            <person name="Z."/>
            <person name="Wang"/>
            <person name="S."/>
            <person name="Zhang"/>
            <person name="Y."/>
            <person name="Liu"/>
            <person name="Q."/>
            <person name="Jiang"/>
            <person name="Q."/>
            <person name="Wang"/>
            <person name="X."/>
            <person name="Guo"/>
            <person name="Y."/>
            <person name="Yang"/>
            <person name="C."/>
            <person name="Wang"/>
            <person name="Y."/>
            <person name="Tian"/>
            <person name="F."/>
            <person name="Zhuang"/>
            <person name="G."/>
            <person name="Fan"/>
            <person name="Y."/>
            <person name="Gao"/>
            <person name="Q."/>
            <person name="Li"/>
            <person name="Y."/>
            <person name="Ju"/>
            <person name="Z."/>
            <person name="Li"/>
            <person name="J."/>
            <person name="Li"/>
            <person name="R."/>
            <person name="Hou"/>
            <person name="M."/>
            <person name="Yang"/>
            <person name="G."/>
            <person name="Liu"/>
            <person name="G."/>
            <person name="Liu"/>
            <person name="W."/>
            <person name="Guo"/>
            <person name="J."/>
            <person name="Pan"/>
            <person name="S."/>
            <person name="Fan"/>
            <person name="G."/>
            <person name="Zhang"/>
            <person name="W."/>
            <person name="Zhang"/>
            <person name="R."/>
            <person name="Yu"/>
            <person name="J."/>
            <person name="Zhang"/>
            <person name="X."/>
            <person name="Yin"/>
            <person name="Q."/>
            <person name="Ji"/>
            <person name="C."/>
            <person name="Jin"/>
            <person name="Y."/>
            <person name="Yue"/>
            <person name="G."/>
            <person name="Liu"/>
            <person name="M."/>
            <person name="Xu"/>
            <person name="J."/>
            <person name="Liu"/>
            <person name="S."/>
            <person name="Jordana"/>
            <person name="J."/>
            <person name="Noce"/>
            <person name="A."/>
            <person name="Amills"/>
            <person name="M."/>
            <person name="Wu"/>
            <person name="D.D."/>
            <person name="Li"/>
            <person name="S."/>
            <person name="Zhou"/>
            <person name="X. and Zhong"/>
            <person name="J."/>
        </authorList>
    </citation>
    <scope>NUCLEOTIDE SEQUENCE [LARGE SCALE GENOMIC DNA]</scope>
</reference>
<keyword evidence="7" id="KW-1185">Reference proteome</keyword>
<keyword evidence="5" id="KW-1133">Transmembrane helix</keyword>
<dbReference type="Ensembl" id="ENSEAST00005033865.2">
    <property type="protein sequence ID" value="ENSEASP00005031150.2"/>
    <property type="gene ID" value="ENSEASG00005021215.2"/>
</dbReference>
<keyword evidence="2" id="KW-0677">Repeat</keyword>
<feature type="region of interest" description="Disordered" evidence="4">
    <location>
        <begin position="129"/>
        <end position="154"/>
    </location>
</feature>
<dbReference type="Proteomes" id="UP000694387">
    <property type="component" value="Chromosome 2"/>
</dbReference>
<evidence type="ECO:0000256" key="3">
    <source>
        <dbReference type="SAM" id="Coils"/>
    </source>
</evidence>
<dbReference type="PROSITE" id="PS51450">
    <property type="entry name" value="LRR"/>
    <property type="match status" value="4"/>
</dbReference>
<feature type="coiled-coil region" evidence="3">
    <location>
        <begin position="167"/>
        <end position="277"/>
    </location>
</feature>
<evidence type="ECO:0000256" key="4">
    <source>
        <dbReference type="SAM" id="MobiDB-lite"/>
    </source>
</evidence>
<keyword evidence="5" id="KW-0812">Transmembrane</keyword>
<gene>
    <name evidence="6" type="primary">LRRIQ1</name>
</gene>
<dbReference type="InterPro" id="IPR000048">
    <property type="entry name" value="IQ_motif_EF-hand-BS"/>
</dbReference>
<dbReference type="FunFam" id="3.80.10.10:FF:001073">
    <property type="entry name" value="Leucine rich repeats and IQ motif containing 1"/>
    <property type="match status" value="1"/>
</dbReference>
<dbReference type="InterPro" id="IPR001611">
    <property type="entry name" value="Leu-rich_rpt"/>
</dbReference>
<dbReference type="GO" id="GO:0010467">
    <property type="term" value="P:gene expression"/>
    <property type="evidence" value="ECO:0007669"/>
    <property type="project" value="Ensembl"/>
</dbReference>
<feature type="compositionally biased region" description="Acidic residues" evidence="4">
    <location>
        <begin position="41"/>
        <end position="53"/>
    </location>
</feature>
<dbReference type="GO" id="GO:0007338">
    <property type="term" value="P:single fertilization"/>
    <property type="evidence" value="ECO:0007669"/>
    <property type="project" value="Ensembl"/>
</dbReference>
<dbReference type="FunFam" id="3.80.10.10:FF:000660">
    <property type="entry name" value="Leucine rich repeats and IQ motif containing 1"/>
    <property type="match status" value="1"/>
</dbReference>
<dbReference type="GO" id="GO:0035234">
    <property type="term" value="P:ectopic germ cell programmed cell death"/>
    <property type="evidence" value="ECO:0007669"/>
    <property type="project" value="Ensembl"/>
</dbReference>
<dbReference type="Gene3D" id="3.80.10.10">
    <property type="entry name" value="Ribonuclease Inhibitor"/>
    <property type="match status" value="3"/>
</dbReference>
<dbReference type="InterPro" id="IPR032675">
    <property type="entry name" value="LRR_dom_sf"/>
</dbReference>
<feature type="compositionally biased region" description="Basic and acidic residues" evidence="4">
    <location>
        <begin position="1278"/>
        <end position="1296"/>
    </location>
</feature>
<evidence type="ECO:0000256" key="5">
    <source>
        <dbReference type="SAM" id="Phobius"/>
    </source>
</evidence>
<feature type="region of interest" description="Disordered" evidence="4">
    <location>
        <begin position="1"/>
        <end position="53"/>
    </location>
</feature>
<dbReference type="SUPFAM" id="SSF52058">
    <property type="entry name" value="L domain-like"/>
    <property type="match status" value="1"/>
</dbReference>